<keyword evidence="6 15" id="KW-0378">Hydrolase</keyword>
<protein>
    <submittedName>
        <fullName evidence="15">Helicase-exonuclease AddAB subunit AddB</fullName>
        <ecNumber evidence="15">3.1.-.-</ecNumber>
        <ecNumber evidence="15">3.6.4.12</ecNumber>
    </submittedName>
</protein>
<keyword evidence="11" id="KW-0411">Iron-sulfur</keyword>
<dbReference type="EC" id="3.1.-.-" evidence="15"/>
<dbReference type="Pfam" id="PF13361">
    <property type="entry name" value="UvrD_C"/>
    <property type="match status" value="1"/>
</dbReference>
<evidence type="ECO:0000256" key="7">
    <source>
        <dbReference type="ARBA" id="ARBA00022806"/>
    </source>
</evidence>
<dbReference type="Gene3D" id="3.40.50.300">
    <property type="entry name" value="P-loop containing nucleotide triphosphate hydrolases"/>
    <property type="match status" value="3"/>
</dbReference>
<keyword evidence="16" id="KW-1185">Reference proteome</keyword>
<comment type="caution">
    <text evidence="15">The sequence shown here is derived from an EMBL/GenBank/DDBJ whole genome shotgun (WGS) entry which is preliminary data.</text>
</comment>
<keyword evidence="4" id="KW-0547">Nucleotide-binding</keyword>
<keyword evidence="7 15" id="KW-0347">Helicase</keyword>
<organism evidence="15 16">
    <name type="scientific">Bacillus daqingensis</name>
    <dbReference type="NCBI Taxonomy" id="872396"/>
    <lineage>
        <taxon>Bacteria</taxon>
        <taxon>Bacillati</taxon>
        <taxon>Bacillota</taxon>
        <taxon>Bacilli</taxon>
        <taxon>Bacillales</taxon>
        <taxon>Bacillaceae</taxon>
        <taxon>Bacillus</taxon>
    </lineage>
</organism>
<keyword evidence="5" id="KW-0227">DNA damage</keyword>
<keyword evidence="3" id="KW-0479">Metal-binding</keyword>
<dbReference type="RefSeq" id="WP_377908437.1">
    <property type="nucleotide sequence ID" value="NZ_JBHSGK010000003.1"/>
</dbReference>
<evidence type="ECO:0000256" key="3">
    <source>
        <dbReference type="ARBA" id="ARBA00022723"/>
    </source>
</evidence>
<name>A0ABV9NV16_9BACI</name>
<dbReference type="EMBL" id="JBHSGK010000003">
    <property type="protein sequence ID" value="MFC4735799.1"/>
    <property type="molecule type" value="Genomic_DNA"/>
</dbReference>
<feature type="domain" description="UvrD-like helicase C-terminal" evidence="14">
    <location>
        <begin position="278"/>
        <end position="568"/>
    </location>
</feature>
<dbReference type="Gene3D" id="6.10.140.1030">
    <property type="match status" value="1"/>
</dbReference>
<dbReference type="InterPro" id="IPR027417">
    <property type="entry name" value="P-loop_NTPase"/>
</dbReference>
<evidence type="ECO:0000256" key="4">
    <source>
        <dbReference type="ARBA" id="ARBA00022741"/>
    </source>
</evidence>
<gene>
    <name evidence="15" type="primary">addB</name>
    <name evidence="15" type="ORF">ACFO4L_04290</name>
</gene>
<dbReference type="Pfam" id="PF21445">
    <property type="entry name" value="ADDB_N"/>
    <property type="match status" value="1"/>
</dbReference>
<dbReference type="PROSITE" id="PS51217">
    <property type="entry name" value="UVRD_HELICASE_CTER"/>
    <property type="match status" value="1"/>
</dbReference>
<evidence type="ECO:0000259" key="14">
    <source>
        <dbReference type="PROSITE" id="PS51217"/>
    </source>
</evidence>
<evidence type="ECO:0000256" key="8">
    <source>
        <dbReference type="ARBA" id="ARBA00022839"/>
    </source>
</evidence>
<dbReference type="EC" id="3.6.4.12" evidence="15"/>
<keyword evidence="2" id="KW-0540">Nuclease</keyword>
<evidence type="ECO:0000256" key="1">
    <source>
        <dbReference type="ARBA" id="ARBA00022485"/>
    </source>
</evidence>
<sequence>MALTVIGGRAGTGKTENMLQRLISHVKQDPAGPPIILLVPEQMTFQMERELLQRAGGALTRVRVFSFTRLAYHILELEGGMIHPQLSKAGIHGLLKSNAAESGDQLKLFRTSYEASGFIDQVEEMMTECRRYSVTCSSLESLFHELQQKTNRSALEEKLVAKLHDFTLIQRKTEEQLEGRFIESEDLLRLAAEKLQSGRTAENWLVFADGFHELTPIELELLVPIIAQTDVWSAVVADENSWEEPDPLHLFFRSHQLVHKLKAAAEEEGVPFSIEFASGGRRSEKPALQHLETSVFRYPPQTAEEGEGVEIWEAVSRRAECEATAREIARLVKEGKRYRDIALITRDLELYGPVLETAFQQERIPYFLDRKRPAKEHPLSELIKSALETIEFNWPYESFFRMVKTELFFQKDVTRSEIDQFENYLLARGIKSWRWREAVSWDDAVESAGEGSERTMEDIRQIALHQMTAFEKSMKQAVYLSDYVEAVYQLLTALGVPDRLASWHRLRTDEGKPEQAEEHQQIWREIVRLLDDLHAVGDGRKTELHVFRETMETALDALTYSIIPPAFDQVLIGDAEISRVQQVDALFLIGINENVFPKKLEEHSFFQEEERELLEQSGVELAPGVNAQLLHENFLFYRAISQPAEKLYCAYAIADDAGKKLQPSLFIEQLKERLPAAPRYVKGTVPEDESGPAATFITTPERTAGLLALQLQRYKEGYSLDPVWWSAYNWLARNQNDTRFAMLLGSLHHENKPVSLSQGAAAALYGKKLKASVSRFEQFNACPFSQYARYGLKLRERARYKLEAPDIGMLFHDALKEVSEQLQQRSTDPESLRQEEIIHQAEQTVEKLAPAIQRDILRSSDRYAYILHKLKAVVARAAVMLNEQSKRSHFIPAGWEVGFGSGKELPPLMITLDSGALVEISGRIDRVDRADMDTGTYLRVIDYKSSDKDIKLEDVYYGLALQMLVYLDVVTSFAVNWLHVEADPAGVLYFHVHNPMLRSDQKMTLEQIEKELLKAFKMKGLLSAEEGAVDAHDHTLKEGASDIAPLYVKKDGSQGARSKTIAAEHFNLLRDYIRGSMKRYAEKIMGGDTSLKPYRKKQEVPCTYCAYRSFCQFDQSLPGNSYRVLPEKKQDDIIELMKQEGDNSHDS</sequence>
<evidence type="ECO:0000313" key="16">
    <source>
        <dbReference type="Proteomes" id="UP001595896"/>
    </source>
</evidence>
<dbReference type="InterPro" id="IPR038726">
    <property type="entry name" value="PDDEXK_AddAB-type"/>
</dbReference>
<dbReference type="InterPro" id="IPR014140">
    <property type="entry name" value="DNA_helicase_suAddB"/>
</dbReference>
<reference evidence="16" key="1">
    <citation type="journal article" date="2019" name="Int. J. Syst. Evol. Microbiol.">
        <title>The Global Catalogue of Microorganisms (GCM) 10K type strain sequencing project: providing services to taxonomists for standard genome sequencing and annotation.</title>
        <authorList>
            <consortium name="The Broad Institute Genomics Platform"/>
            <consortium name="The Broad Institute Genome Sequencing Center for Infectious Disease"/>
            <person name="Wu L."/>
            <person name="Ma J."/>
        </authorList>
    </citation>
    <scope>NUCLEOTIDE SEQUENCE [LARGE SCALE GENOMIC DNA]</scope>
    <source>
        <strain evidence="16">JCM 12165</strain>
    </source>
</reference>
<dbReference type="PANTHER" id="PTHR30591:SF1">
    <property type="entry name" value="RECBCD ENZYME SUBUNIT RECC"/>
    <property type="match status" value="1"/>
</dbReference>
<keyword evidence="1" id="KW-0004">4Fe-4S</keyword>
<accession>A0ABV9NV16</accession>
<evidence type="ECO:0000313" key="15">
    <source>
        <dbReference type="EMBL" id="MFC4735799.1"/>
    </source>
</evidence>
<dbReference type="GO" id="GO:0003678">
    <property type="term" value="F:DNA helicase activity"/>
    <property type="evidence" value="ECO:0007669"/>
    <property type="project" value="UniProtKB-EC"/>
</dbReference>
<dbReference type="Proteomes" id="UP001595896">
    <property type="component" value="Unassembled WGS sequence"/>
</dbReference>
<keyword evidence="13" id="KW-0234">DNA repair</keyword>
<evidence type="ECO:0000256" key="9">
    <source>
        <dbReference type="ARBA" id="ARBA00022840"/>
    </source>
</evidence>
<dbReference type="GO" id="GO:0016787">
    <property type="term" value="F:hydrolase activity"/>
    <property type="evidence" value="ECO:0007669"/>
    <property type="project" value="UniProtKB-KW"/>
</dbReference>
<dbReference type="SUPFAM" id="SSF52540">
    <property type="entry name" value="P-loop containing nucleoside triphosphate hydrolases"/>
    <property type="match status" value="2"/>
</dbReference>
<evidence type="ECO:0000256" key="12">
    <source>
        <dbReference type="ARBA" id="ARBA00023125"/>
    </source>
</evidence>
<evidence type="ECO:0000256" key="10">
    <source>
        <dbReference type="ARBA" id="ARBA00023004"/>
    </source>
</evidence>
<dbReference type="InterPro" id="IPR014017">
    <property type="entry name" value="DNA_helicase_UvrD-like_C"/>
</dbReference>
<evidence type="ECO:0000256" key="5">
    <source>
        <dbReference type="ARBA" id="ARBA00022763"/>
    </source>
</evidence>
<keyword evidence="10" id="KW-0408">Iron</keyword>
<dbReference type="Gene3D" id="3.90.320.10">
    <property type="match status" value="1"/>
</dbReference>
<dbReference type="NCBIfam" id="TIGR02773">
    <property type="entry name" value="addB_Gpos"/>
    <property type="match status" value="1"/>
</dbReference>
<evidence type="ECO:0000256" key="2">
    <source>
        <dbReference type="ARBA" id="ARBA00022722"/>
    </source>
</evidence>
<dbReference type="InterPro" id="IPR049035">
    <property type="entry name" value="ADDB_N"/>
</dbReference>
<keyword evidence="8" id="KW-0269">Exonuclease</keyword>
<dbReference type="InterPro" id="IPR011604">
    <property type="entry name" value="PDDEXK-like_dom_sf"/>
</dbReference>
<keyword evidence="12" id="KW-0238">DNA-binding</keyword>
<evidence type="ECO:0000256" key="6">
    <source>
        <dbReference type="ARBA" id="ARBA00022801"/>
    </source>
</evidence>
<proteinExistence type="predicted"/>
<dbReference type="Pfam" id="PF12705">
    <property type="entry name" value="PDDEXK_1"/>
    <property type="match status" value="1"/>
</dbReference>
<dbReference type="PANTHER" id="PTHR30591">
    <property type="entry name" value="RECBCD ENZYME SUBUNIT RECC"/>
    <property type="match status" value="1"/>
</dbReference>
<keyword evidence="9" id="KW-0067">ATP-binding</keyword>
<evidence type="ECO:0000256" key="11">
    <source>
        <dbReference type="ARBA" id="ARBA00023014"/>
    </source>
</evidence>
<evidence type="ECO:0000256" key="13">
    <source>
        <dbReference type="ARBA" id="ARBA00023204"/>
    </source>
</evidence>